<keyword evidence="2" id="KW-1185">Reference proteome</keyword>
<dbReference type="Proteomes" id="UP000777661">
    <property type="component" value="Unassembled WGS sequence"/>
</dbReference>
<sequence>MSSKETAVRFARLHVGGSPLLLCDAADVGSFKAMACAGATAIATATTRSNILRSGGTT</sequence>
<protein>
    <submittedName>
        <fullName evidence="1">Uncharacterized protein</fullName>
    </submittedName>
</protein>
<evidence type="ECO:0000313" key="1">
    <source>
        <dbReference type="EMBL" id="MBY8918732.1"/>
    </source>
</evidence>
<accession>A0ABS7RCU4</accession>
<dbReference type="RefSeq" id="WP_223004375.1">
    <property type="nucleotide sequence ID" value="NZ_JAHSQO010000007.1"/>
</dbReference>
<reference evidence="1 2" key="1">
    <citation type="submission" date="2021-06" db="EMBL/GenBank/DDBJ databases">
        <title>Nitratireductor porphyridii sp. nov., isolated from a small marine red alga, Porphyridium purpureum in South Korea.</title>
        <authorList>
            <person name="Kim K.H."/>
            <person name="Kristyanto S."/>
            <person name="Jeon C.O."/>
        </authorList>
    </citation>
    <scope>NUCLEOTIDE SEQUENCE [LARGE SCALE GENOMIC DNA]</scope>
    <source>
        <strain evidence="1 2">R6</strain>
    </source>
</reference>
<name>A0ABS7RCU4_9HYPH</name>
<evidence type="ECO:0000313" key="2">
    <source>
        <dbReference type="Proteomes" id="UP000777661"/>
    </source>
</evidence>
<organism evidence="1 2">
    <name type="scientific">Nitratireductor rhodophyticola</name>
    <dbReference type="NCBI Taxonomy" id="2854036"/>
    <lineage>
        <taxon>Bacteria</taxon>
        <taxon>Pseudomonadati</taxon>
        <taxon>Pseudomonadota</taxon>
        <taxon>Alphaproteobacteria</taxon>
        <taxon>Hyphomicrobiales</taxon>
        <taxon>Phyllobacteriaceae</taxon>
        <taxon>Nitratireductor</taxon>
    </lineage>
</organism>
<dbReference type="EMBL" id="JAHSQO010000007">
    <property type="protein sequence ID" value="MBY8918732.1"/>
    <property type="molecule type" value="Genomic_DNA"/>
</dbReference>
<gene>
    <name evidence="1" type="ORF">KVG22_19165</name>
</gene>
<comment type="caution">
    <text evidence="1">The sequence shown here is derived from an EMBL/GenBank/DDBJ whole genome shotgun (WGS) entry which is preliminary data.</text>
</comment>
<proteinExistence type="predicted"/>